<comment type="similarity">
    <text evidence="2 6">Belongs to the FPP/GGPP synthase family.</text>
</comment>
<dbReference type="GO" id="GO:0004659">
    <property type="term" value="F:prenyltransferase activity"/>
    <property type="evidence" value="ECO:0007669"/>
    <property type="project" value="InterPro"/>
</dbReference>
<dbReference type="PROSITE" id="PS00723">
    <property type="entry name" value="POLYPRENYL_SYNTHASE_1"/>
    <property type="match status" value="1"/>
</dbReference>
<keyword evidence="5" id="KW-0460">Magnesium</keyword>
<proteinExistence type="inferred from homology"/>
<sequence length="410" mass="42986">MLVTGPQSGTASQFLGTVSGDVADPAPALPPVAATRTMVLMSEPEPTSDHADYDRDLPAHLDRALAGFLDRAGTSIRATEPVFGPAVDALRDFVLGGGKRMRPTFAWWSWRGAGGDPDGPRAAGVLHAVASLELIQACALVHDDVLDSSDSRRGAPTVHVAFAARHAEHGWLGSPASFGLAAAVLIGDLALAWADDMFAESPLPAEVLTAARPAWRAMRTEVLAGQYLDVHTQATGDASVEAALRVDRLKTAAYTVQRPLHLGAALAGAGPELIDPLMSFGRDLGVAFQLRDDLLGVFGDPEVTGKPAGDDLREGKRTVLLALGLERAREQGRTADHDAIAAAIGDPALTVARVDRVREALTAVGAVAEVERRIGELRDSALATLRAAGLTGPATERLTELTVRATQRTS</sequence>
<dbReference type="EMBL" id="PVNH01000003">
    <property type="protein sequence ID" value="PRX49543.1"/>
    <property type="molecule type" value="Genomic_DNA"/>
</dbReference>
<dbReference type="Pfam" id="PF00348">
    <property type="entry name" value="polyprenyl_synt"/>
    <property type="match status" value="1"/>
</dbReference>
<dbReference type="Proteomes" id="UP000238362">
    <property type="component" value="Unassembled WGS sequence"/>
</dbReference>
<protein>
    <submittedName>
        <fullName evidence="7">Geranylgeranyl diphosphate synthase type I</fullName>
    </submittedName>
</protein>
<dbReference type="PANTHER" id="PTHR12001:SF85">
    <property type="entry name" value="SHORT CHAIN ISOPRENYL DIPHOSPHATE SYNTHASE"/>
    <property type="match status" value="1"/>
</dbReference>
<keyword evidence="4" id="KW-0479">Metal-binding</keyword>
<dbReference type="InterPro" id="IPR033749">
    <property type="entry name" value="Polyprenyl_synt_CS"/>
</dbReference>
<evidence type="ECO:0000256" key="1">
    <source>
        <dbReference type="ARBA" id="ARBA00001946"/>
    </source>
</evidence>
<dbReference type="SUPFAM" id="SSF48576">
    <property type="entry name" value="Terpenoid synthases"/>
    <property type="match status" value="1"/>
</dbReference>
<evidence type="ECO:0000256" key="3">
    <source>
        <dbReference type="ARBA" id="ARBA00022679"/>
    </source>
</evidence>
<evidence type="ECO:0000256" key="6">
    <source>
        <dbReference type="RuleBase" id="RU004466"/>
    </source>
</evidence>
<gene>
    <name evidence="7" type="ORF">B0I33_103580</name>
</gene>
<dbReference type="CDD" id="cd00685">
    <property type="entry name" value="Trans_IPPS_HT"/>
    <property type="match status" value="1"/>
</dbReference>
<reference evidence="7 8" key="1">
    <citation type="submission" date="2018-03" db="EMBL/GenBank/DDBJ databases">
        <title>Genomic Encyclopedia of Type Strains, Phase III (KMG-III): the genomes of soil and plant-associated and newly described type strains.</title>
        <authorList>
            <person name="Whitman W."/>
        </authorList>
    </citation>
    <scope>NUCLEOTIDE SEQUENCE [LARGE SCALE GENOMIC DNA]</scope>
    <source>
        <strain evidence="7 8">CGMCC 4.7125</strain>
    </source>
</reference>
<dbReference type="PANTHER" id="PTHR12001">
    <property type="entry name" value="GERANYLGERANYL PYROPHOSPHATE SYNTHASE"/>
    <property type="match status" value="1"/>
</dbReference>
<evidence type="ECO:0000256" key="2">
    <source>
        <dbReference type="ARBA" id="ARBA00006706"/>
    </source>
</evidence>
<dbReference type="AlphaFoldDB" id="A0A2T0LZK1"/>
<name>A0A2T0LZK1_9PSEU</name>
<dbReference type="SFLD" id="SFLDG01017">
    <property type="entry name" value="Polyprenyl_Transferase_Like"/>
    <property type="match status" value="1"/>
</dbReference>
<dbReference type="Gene3D" id="1.10.600.10">
    <property type="entry name" value="Farnesyl Diphosphate Synthase"/>
    <property type="match status" value="1"/>
</dbReference>
<organism evidence="7 8">
    <name type="scientific">Prauserella shujinwangii</name>
    <dbReference type="NCBI Taxonomy" id="1453103"/>
    <lineage>
        <taxon>Bacteria</taxon>
        <taxon>Bacillati</taxon>
        <taxon>Actinomycetota</taxon>
        <taxon>Actinomycetes</taxon>
        <taxon>Pseudonocardiales</taxon>
        <taxon>Pseudonocardiaceae</taxon>
        <taxon>Prauserella</taxon>
    </lineage>
</organism>
<dbReference type="GO" id="GO:0008299">
    <property type="term" value="P:isoprenoid biosynthetic process"/>
    <property type="evidence" value="ECO:0007669"/>
    <property type="project" value="InterPro"/>
</dbReference>
<evidence type="ECO:0000256" key="4">
    <source>
        <dbReference type="ARBA" id="ARBA00022723"/>
    </source>
</evidence>
<evidence type="ECO:0000313" key="8">
    <source>
        <dbReference type="Proteomes" id="UP000238362"/>
    </source>
</evidence>
<comment type="caution">
    <text evidence="7">The sequence shown here is derived from an EMBL/GenBank/DDBJ whole genome shotgun (WGS) entry which is preliminary data.</text>
</comment>
<accession>A0A2T0LZK1</accession>
<dbReference type="SFLD" id="SFLDS00005">
    <property type="entry name" value="Isoprenoid_Synthase_Type_I"/>
    <property type="match status" value="1"/>
</dbReference>
<keyword evidence="3 6" id="KW-0808">Transferase</keyword>
<keyword evidence="8" id="KW-1185">Reference proteome</keyword>
<evidence type="ECO:0000313" key="7">
    <source>
        <dbReference type="EMBL" id="PRX49543.1"/>
    </source>
</evidence>
<comment type="cofactor">
    <cofactor evidence="1">
        <name>Mg(2+)</name>
        <dbReference type="ChEBI" id="CHEBI:18420"/>
    </cofactor>
</comment>
<dbReference type="PROSITE" id="PS00444">
    <property type="entry name" value="POLYPRENYL_SYNTHASE_2"/>
    <property type="match status" value="1"/>
</dbReference>
<dbReference type="InterPro" id="IPR000092">
    <property type="entry name" value="Polyprenyl_synt"/>
</dbReference>
<evidence type="ECO:0000256" key="5">
    <source>
        <dbReference type="ARBA" id="ARBA00022842"/>
    </source>
</evidence>
<dbReference type="GO" id="GO:0046872">
    <property type="term" value="F:metal ion binding"/>
    <property type="evidence" value="ECO:0007669"/>
    <property type="project" value="UniProtKB-KW"/>
</dbReference>
<dbReference type="InterPro" id="IPR008949">
    <property type="entry name" value="Isoprenoid_synthase_dom_sf"/>
</dbReference>